<name>A0A375D656_9BURK</name>
<dbReference type="InterPro" id="IPR027619">
    <property type="entry name" value="C-S_lyase_PatB-like"/>
</dbReference>
<dbReference type="EC" id="4.4.1.13" evidence="2"/>
<dbReference type="EMBL" id="LT984814">
    <property type="protein sequence ID" value="SPD66711.1"/>
    <property type="molecule type" value="Genomic_DNA"/>
</dbReference>
<keyword evidence="4" id="KW-0456">Lyase</keyword>
<dbReference type="InterPro" id="IPR051798">
    <property type="entry name" value="Class-II_PLP-Dep_Aminotrans"/>
</dbReference>
<keyword evidence="7" id="KW-0614">Plasmid</keyword>
<dbReference type="GO" id="GO:0047804">
    <property type="term" value="F:cysteine-S-conjugate beta-lyase activity"/>
    <property type="evidence" value="ECO:0007669"/>
    <property type="project" value="UniProtKB-EC"/>
</dbReference>
<evidence type="ECO:0000256" key="2">
    <source>
        <dbReference type="ARBA" id="ARBA00012224"/>
    </source>
</evidence>
<comment type="cofactor">
    <cofactor evidence="1">
        <name>pyridoxal 5'-phosphate</name>
        <dbReference type="ChEBI" id="CHEBI:597326"/>
    </cofactor>
</comment>
<feature type="domain" description="Aminotransferase class I/classII large" evidence="6">
    <location>
        <begin position="65"/>
        <end position="391"/>
    </location>
</feature>
<dbReference type="GO" id="GO:0008483">
    <property type="term" value="F:transaminase activity"/>
    <property type="evidence" value="ECO:0007669"/>
    <property type="project" value="UniProtKB-KW"/>
</dbReference>
<keyword evidence="3" id="KW-0663">Pyridoxal phosphate</keyword>
<dbReference type="RefSeq" id="WP_115712094.1">
    <property type="nucleotide sequence ID" value="NZ_LT976876.1"/>
</dbReference>
<geneLocation type="plasmid" evidence="8">
    <name>cbm2636_mp</name>
</geneLocation>
<evidence type="ECO:0000259" key="6">
    <source>
        <dbReference type="Pfam" id="PF00155"/>
    </source>
</evidence>
<dbReference type="InterPro" id="IPR015421">
    <property type="entry name" value="PyrdxlP-dep_Trfase_major"/>
</dbReference>
<dbReference type="InterPro" id="IPR004839">
    <property type="entry name" value="Aminotransferase_I/II_large"/>
</dbReference>
<evidence type="ECO:0000256" key="4">
    <source>
        <dbReference type="ARBA" id="ARBA00023239"/>
    </source>
</evidence>
<dbReference type="Pfam" id="PF00155">
    <property type="entry name" value="Aminotran_1_2"/>
    <property type="match status" value="1"/>
</dbReference>
<dbReference type="Proteomes" id="UP000254259">
    <property type="component" value="Plasmid CBM2636_mp"/>
</dbReference>
<keyword evidence="7" id="KW-0808">Transferase</keyword>
<sequence>MVKVSEFEFDDIVDRSDSSSMKWCFPASFLTPHQVRAEPIPMWLADMDFRSPSVVVEAIQGMVAKGVFGYSSVPASYFKAVADWQRRRFGWPVDEEWIVPVASVIAALKTLIHAFSRPGDSVLIQPPVYVHFHHDVLINGRQLAMAPLRFDGERYRFDPEAFERAIQADTKLFILCNPHNPTGNVWSPDELRAMGDICRRHGVLVISDEIHGDFVFGGGKRHTPFASLGDDYADNSVTCISASKTFNLAGLQCANIVVPDKGKRDEIKRTIERNMNAHVNMVGALATEAAYTSGDQWVDALVGKVAANHEYFRTEVNSRVDGIRVLDSDSLYLAWIDCRDLQLPPADLENFLLTKARVWFDRGPKFGKEGHGFMRANLACPRQTLDRAISQLTLALPRK</sequence>
<comment type="similarity">
    <text evidence="5">Belongs to the class-II pyridoxal-phosphate-dependent aminotransferase family. MalY/PatB cystathionine beta-lyase subfamily.</text>
</comment>
<accession>A0A375D656</accession>
<keyword evidence="7" id="KW-0032">Aminotransferase</keyword>
<dbReference type="Gene3D" id="3.90.1150.10">
    <property type="entry name" value="Aspartate Aminotransferase, domain 1"/>
    <property type="match status" value="1"/>
</dbReference>
<dbReference type="GO" id="GO:0030170">
    <property type="term" value="F:pyridoxal phosphate binding"/>
    <property type="evidence" value="ECO:0007669"/>
    <property type="project" value="InterPro"/>
</dbReference>
<evidence type="ECO:0000256" key="5">
    <source>
        <dbReference type="ARBA" id="ARBA00037974"/>
    </source>
</evidence>
<dbReference type="InterPro" id="IPR015424">
    <property type="entry name" value="PyrdxlP-dep_Trfase"/>
</dbReference>
<evidence type="ECO:0000256" key="1">
    <source>
        <dbReference type="ARBA" id="ARBA00001933"/>
    </source>
</evidence>
<evidence type="ECO:0000313" key="7">
    <source>
        <dbReference type="EMBL" id="SPD66711.1"/>
    </source>
</evidence>
<dbReference type="CDD" id="cd00609">
    <property type="entry name" value="AAT_like"/>
    <property type="match status" value="1"/>
</dbReference>
<organism evidence="7 8">
    <name type="scientific">Cupriavidus taiwanensis</name>
    <dbReference type="NCBI Taxonomy" id="164546"/>
    <lineage>
        <taxon>Bacteria</taxon>
        <taxon>Pseudomonadati</taxon>
        <taxon>Pseudomonadota</taxon>
        <taxon>Betaproteobacteria</taxon>
        <taxon>Burkholderiales</taxon>
        <taxon>Burkholderiaceae</taxon>
        <taxon>Cupriavidus</taxon>
    </lineage>
</organism>
<dbReference type="PANTHER" id="PTHR43525:SF1">
    <property type="entry name" value="PROTEIN MALY"/>
    <property type="match status" value="1"/>
</dbReference>
<dbReference type="PANTHER" id="PTHR43525">
    <property type="entry name" value="PROTEIN MALY"/>
    <property type="match status" value="1"/>
</dbReference>
<reference evidence="7 8" key="1">
    <citation type="submission" date="2018-01" db="EMBL/GenBank/DDBJ databases">
        <authorList>
            <person name="Clerissi C."/>
        </authorList>
    </citation>
    <scope>NUCLEOTIDE SEQUENCE [LARGE SCALE GENOMIC DNA]</scope>
    <source>
        <strain evidence="7">Cupriavidus taiwanensis SWF 66322</strain>
        <plasmid evidence="8">cbm2636_mp</plasmid>
    </source>
</reference>
<evidence type="ECO:0000313" key="8">
    <source>
        <dbReference type="Proteomes" id="UP000254259"/>
    </source>
</evidence>
<protein>
    <recommendedName>
        <fullName evidence="2">cysteine-S-conjugate beta-lyase</fullName>
        <ecNumber evidence="2">4.4.1.13</ecNumber>
    </recommendedName>
</protein>
<proteinExistence type="inferred from homology"/>
<dbReference type="AlphaFoldDB" id="A0A375D656"/>
<dbReference type="SUPFAM" id="SSF53383">
    <property type="entry name" value="PLP-dependent transferases"/>
    <property type="match status" value="1"/>
</dbReference>
<gene>
    <name evidence="7" type="ORF">CBM2636_MP10347</name>
</gene>
<dbReference type="NCBIfam" id="TIGR04350">
    <property type="entry name" value="C_S_lyase_PatB"/>
    <property type="match status" value="1"/>
</dbReference>
<dbReference type="InterPro" id="IPR015422">
    <property type="entry name" value="PyrdxlP-dep_Trfase_small"/>
</dbReference>
<evidence type="ECO:0000256" key="3">
    <source>
        <dbReference type="ARBA" id="ARBA00022898"/>
    </source>
</evidence>
<dbReference type="Gene3D" id="3.40.640.10">
    <property type="entry name" value="Type I PLP-dependent aspartate aminotransferase-like (Major domain)"/>
    <property type="match status" value="1"/>
</dbReference>